<dbReference type="SUPFAM" id="SSF63829">
    <property type="entry name" value="Calcium-dependent phosphotriesterase"/>
    <property type="match status" value="1"/>
</dbReference>
<evidence type="ECO:0000313" key="4">
    <source>
        <dbReference type="EMBL" id="WEW59906.1"/>
    </source>
</evidence>
<dbReference type="EMBL" id="CP120629">
    <property type="protein sequence ID" value="WEW59906.1"/>
    <property type="molecule type" value="Genomic_DNA"/>
</dbReference>
<organism evidence="4 5">
    <name type="scientific">Emydomyces testavorans</name>
    <dbReference type="NCBI Taxonomy" id="2070801"/>
    <lineage>
        <taxon>Eukaryota</taxon>
        <taxon>Fungi</taxon>
        <taxon>Dikarya</taxon>
        <taxon>Ascomycota</taxon>
        <taxon>Pezizomycotina</taxon>
        <taxon>Eurotiomycetes</taxon>
        <taxon>Eurotiomycetidae</taxon>
        <taxon>Onygenales</taxon>
        <taxon>Nannizziopsiaceae</taxon>
        <taxon>Emydomyces</taxon>
    </lineage>
</organism>
<feature type="signal peptide" evidence="2">
    <location>
        <begin position="1"/>
        <end position="19"/>
    </location>
</feature>
<dbReference type="InterPro" id="IPR027372">
    <property type="entry name" value="Phytase-like_dom"/>
</dbReference>
<keyword evidence="2" id="KW-0732">Signal</keyword>
<accession>A0AAF0IKN6</accession>
<dbReference type="PANTHER" id="PTHR37957">
    <property type="entry name" value="BLR7070 PROTEIN"/>
    <property type="match status" value="1"/>
</dbReference>
<sequence>MALLWTSLLSCSFLFLALAGAVPAGLSEPPKALPVVKQTTCGEHTYNYHGLAGYGFVPSNAVDKYGDTLGGIGSSVAIEQSSWERKQDGSYEGIAWAVPDRGWNTNGTLNVQARVQKLSLKLTLAPDASATKPSKPNLQIKYLDTILLTGPDRTPTTGIDADAKGFISFPGYPPLPGATIKGDGFGGSGPGGHRISLDCEGIALDRDGSFWISDEYGPYVYKFSRNGRMVQAVQPPDAYLPRRNGTISFSANSPPIYDPNQKPIPENPESGRNNNQGFEALTISPDGKKLFVMIQSGMNQEGGPNKQYRKQARILEYDISGEKSRYVHEFVVTLPTYVDYTKDNPAKATVVASQSEIHYLPTEDLLILSRDSGFGHGQSESRSVYRQADIISKSRETTDIKSDQYDKVNGSIASSTGVLKPGIKPFEYCSFIDFNLASELAKFGLHNGGEQDQSLLNEKWESLALVPVDPKDRRNRDKSEYFLFSFSDNDYITQNGMLSEWSLFRKMS</sequence>
<evidence type="ECO:0000313" key="5">
    <source>
        <dbReference type="Proteomes" id="UP001219355"/>
    </source>
</evidence>
<gene>
    <name evidence="4" type="ORF">PRK78_005388</name>
</gene>
<evidence type="ECO:0000256" key="1">
    <source>
        <dbReference type="SAM" id="MobiDB-lite"/>
    </source>
</evidence>
<dbReference type="AlphaFoldDB" id="A0AAF0IKN6"/>
<protein>
    <recommendedName>
        <fullName evidence="3">Phytase-like domain-containing protein</fullName>
    </recommendedName>
</protein>
<evidence type="ECO:0000259" key="3">
    <source>
        <dbReference type="Pfam" id="PF13449"/>
    </source>
</evidence>
<evidence type="ECO:0000256" key="2">
    <source>
        <dbReference type="SAM" id="SignalP"/>
    </source>
</evidence>
<feature type="chain" id="PRO_5041975507" description="Phytase-like domain-containing protein" evidence="2">
    <location>
        <begin position="20"/>
        <end position="508"/>
    </location>
</feature>
<dbReference type="Pfam" id="PF13449">
    <property type="entry name" value="Phytase-like"/>
    <property type="match status" value="1"/>
</dbReference>
<keyword evidence="5" id="KW-1185">Reference proteome</keyword>
<feature type="region of interest" description="Disordered" evidence="1">
    <location>
        <begin position="250"/>
        <end position="276"/>
    </location>
</feature>
<feature type="domain" description="Phytase-like" evidence="3">
    <location>
        <begin position="94"/>
        <end position="386"/>
    </location>
</feature>
<name>A0AAF0IKN6_9EURO</name>
<proteinExistence type="predicted"/>
<dbReference type="PANTHER" id="PTHR37957:SF1">
    <property type="entry name" value="PHYTASE-LIKE DOMAIN-CONTAINING PROTEIN"/>
    <property type="match status" value="1"/>
</dbReference>
<reference evidence="4" key="1">
    <citation type="submission" date="2023-03" db="EMBL/GenBank/DDBJ databases">
        <title>Emydomyces testavorans Genome Sequence.</title>
        <authorList>
            <person name="Hoyer L."/>
        </authorList>
    </citation>
    <scope>NUCLEOTIDE SEQUENCE</scope>
    <source>
        <strain evidence="4">16-2883</strain>
    </source>
</reference>
<dbReference type="Proteomes" id="UP001219355">
    <property type="component" value="Chromosome 3"/>
</dbReference>